<dbReference type="GeneID" id="117241776"/>
<feature type="region of interest" description="Disordered" evidence="1">
    <location>
        <begin position="1"/>
        <end position="50"/>
    </location>
</feature>
<reference evidence="3" key="1">
    <citation type="submission" date="2025-08" db="UniProtKB">
        <authorList>
            <consortium name="RefSeq"/>
        </authorList>
    </citation>
    <scope>IDENTIFICATION</scope>
    <source>
        <tissue evidence="3">Muscle</tissue>
    </source>
</reference>
<dbReference type="RefSeq" id="XP_033363778.1">
    <property type="nucleotide sequence ID" value="XM_033507887.1"/>
</dbReference>
<protein>
    <submittedName>
        <fullName evidence="3">Uncharacterized protein LOC117241776 isoform X1</fullName>
    </submittedName>
</protein>
<keyword evidence="2" id="KW-1185">Reference proteome</keyword>
<proteinExistence type="predicted"/>
<feature type="compositionally biased region" description="Basic and acidic residues" evidence="1">
    <location>
        <begin position="41"/>
        <end position="50"/>
    </location>
</feature>
<name>A0A6J3LDW9_9HYME</name>
<dbReference type="Proteomes" id="UP000504631">
    <property type="component" value="Unplaced"/>
</dbReference>
<evidence type="ECO:0000256" key="1">
    <source>
        <dbReference type="SAM" id="MobiDB-lite"/>
    </source>
</evidence>
<dbReference type="KEGG" id="bvk:117241776"/>
<organism evidence="2 3">
    <name type="scientific">Bombus vosnesenskii</name>
    <dbReference type="NCBI Taxonomy" id="207650"/>
    <lineage>
        <taxon>Eukaryota</taxon>
        <taxon>Metazoa</taxon>
        <taxon>Ecdysozoa</taxon>
        <taxon>Arthropoda</taxon>
        <taxon>Hexapoda</taxon>
        <taxon>Insecta</taxon>
        <taxon>Pterygota</taxon>
        <taxon>Neoptera</taxon>
        <taxon>Endopterygota</taxon>
        <taxon>Hymenoptera</taxon>
        <taxon>Apocrita</taxon>
        <taxon>Aculeata</taxon>
        <taxon>Apoidea</taxon>
        <taxon>Anthophila</taxon>
        <taxon>Apidae</taxon>
        <taxon>Bombus</taxon>
        <taxon>Pyrobombus</taxon>
    </lineage>
</organism>
<evidence type="ECO:0000313" key="2">
    <source>
        <dbReference type="Proteomes" id="UP000504631"/>
    </source>
</evidence>
<gene>
    <name evidence="3" type="primary">LOC117241776</name>
</gene>
<sequence>MQDRRVSGASCLRIKVGTERTTAKKRRQSPRRAATPAPATEGEKGRGKDDIGSCCSGTGVTLLLLCGVYGALAGRRYIAIPVDGFDVIELSPVPPATARITRQTEAYLPVAVPSVSQEEPRSVRSERSNARILDYVDFGGQTGSNGAFSWYADYPAHH</sequence>
<accession>A0A6J3LDW9</accession>
<feature type="compositionally biased region" description="Low complexity" evidence="1">
    <location>
        <begin position="31"/>
        <end position="40"/>
    </location>
</feature>
<evidence type="ECO:0000313" key="3">
    <source>
        <dbReference type="RefSeq" id="XP_033363778.1"/>
    </source>
</evidence>
<dbReference type="AlphaFoldDB" id="A0A6J3LDW9"/>